<accession>A0A1A8IFI9</accession>
<sequence length="225" mass="25680">MELTFSLRRKEIVSEEPLVDDVLKQWPALFLPDQVCAEFFRITRTNLTSRFFTSLDEYAPKMIKVYCASGAACGEGMKSLLEKLDDQTSDVLNYRKATALRGLPMFMDKHSGSLLKDCLDTEPVEDQINSMKMGILTVIEDYVATVQSSPNIRFFAVVLEEQIVVDEVSDLPTAFALLFGLIYALNMDYPKELKYTFETIQKVFMCLDPKCSARVQSFKNKLLQY</sequence>
<dbReference type="EMBL" id="HAED01009720">
    <property type="protein sequence ID" value="SBQ95932.1"/>
    <property type="molecule type" value="Transcribed_RNA"/>
</dbReference>
<name>A0A1A8IFI9_NOTKU</name>
<proteinExistence type="predicted"/>
<dbReference type="AlphaFoldDB" id="A0A1A8IFI9"/>
<protein>
    <submittedName>
        <fullName evidence="1">Si:dkey-88l16.2</fullName>
    </submittedName>
</protein>
<reference evidence="1" key="1">
    <citation type="submission" date="2016-05" db="EMBL/GenBank/DDBJ databases">
        <authorList>
            <person name="Lavstsen T."/>
            <person name="Jespersen J.S."/>
        </authorList>
    </citation>
    <scope>NUCLEOTIDE SEQUENCE</scope>
    <source>
        <tissue evidence="1">Brain</tissue>
    </source>
</reference>
<gene>
    <name evidence="1" type="primary">SI:DKEY-88L16.2</name>
</gene>
<reference evidence="1" key="2">
    <citation type="submission" date="2016-06" db="EMBL/GenBank/DDBJ databases">
        <title>The genome of a short-lived fish provides insights into sex chromosome evolution and the genetic control of aging.</title>
        <authorList>
            <person name="Reichwald K."/>
            <person name="Felder M."/>
            <person name="Petzold A."/>
            <person name="Koch P."/>
            <person name="Groth M."/>
            <person name="Platzer M."/>
        </authorList>
    </citation>
    <scope>NUCLEOTIDE SEQUENCE</scope>
    <source>
        <tissue evidence="1">Brain</tissue>
    </source>
</reference>
<dbReference type="PANTHER" id="PTHR31025">
    <property type="entry name" value="SI:CH211-196P9.1-RELATED"/>
    <property type="match status" value="1"/>
</dbReference>
<organism evidence="1">
    <name type="scientific">Nothobranchius kuhntae</name>
    <name type="common">Beira killifish</name>
    <dbReference type="NCBI Taxonomy" id="321403"/>
    <lineage>
        <taxon>Eukaryota</taxon>
        <taxon>Metazoa</taxon>
        <taxon>Chordata</taxon>
        <taxon>Craniata</taxon>
        <taxon>Vertebrata</taxon>
        <taxon>Euteleostomi</taxon>
        <taxon>Actinopterygii</taxon>
        <taxon>Neopterygii</taxon>
        <taxon>Teleostei</taxon>
        <taxon>Neoteleostei</taxon>
        <taxon>Acanthomorphata</taxon>
        <taxon>Ovalentaria</taxon>
        <taxon>Atherinomorphae</taxon>
        <taxon>Cyprinodontiformes</taxon>
        <taxon>Nothobranchiidae</taxon>
        <taxon>Nothobranchius</taxon>
    </lineage>
</organism>
<dbReference type="PANTHER" id="PTHR31025:SF27">
    <property type="entry name" value="SI:CH211-193K19.2-RELATED"/>
    <property type="match status" value="1"/>
</dbReference>
<evidence type="ECO:0000313" key="1">
    <source>
        <dbReference type="EMBL" id="SBQ95932.1"/>
    </source>
</evidence>